<comment type="caution">
    <text evidence="3">The sequence shown here is derived from an EMBL/GenBank/DDBJ whole genome shotgun (WGS) entry which is preliminary data.</text>
</comment>
<evidence type="ECO:0000313" key="4">
    <source>
        <dbReference type="Proteomes" id="UP000037729"/>
    </source>
</evidence>
<dbReference type="PATRIC" id="fig|1705562.3.peg.3863"/>
<feature type="domain" description="Sulfatase N-terminal" evidence="2">
    <location>
        <begin position="4"/>
        <end position="312"/>
    </location>
</feature>
<gene>
    <name evidence="3" type="ORF">AMS69_18935</name>
</gene>
<dbReference type="OrthoDB" id="102174at2157"/>
<dbReference type="PANTHER" id="PTHR43751:SF3">
    <property type="entry name" value="SULFATASE N-TERMINAL DOMAIN-CONTAINING PROTEIN"/>
    <property type="match status" value="1"/>
</dbReference>
<dbReference type="CDD" id="cd16148">
    <property type="entry name" value="sulfatase_like"/>
    <property type="match status" value="1"/>
</dbReference>
<proteinExistence type="predicted"/>
<dbReference type="PANTHER" id="PTHR43751">
    <property type="entry name" value="SULFATASE"/>
    <property type="match status" value="1"/>
</dbReference>
<feature type="modified residue" description="3-oxoalanine (Ser)" evidence="1">
    <location>
        <position position="52"/>
    </location>
</feature>
<accession>A0A0M9AI71</accession>
<organism evidence="3 4">
    <name type="scientific">Haloarcula rubripromontorii</name>
    <dbReference type="NCBI Taxonomy" id="1705562"/>
    <lineage>
        <taxon>Archaea</taxon>
        <taxon>Methanobacteriati</taxon>
        <taxon>Methanobacteriota</taxon>
        <taxon>Stenosarchaea group</taxon>
        <taxon>Halobacteria</taxon>
        <taxon>Halobacteriales</taxon>
        <taxon>Haloarculaceae</taxon>
        <taxon>Haloarcula</taxon>
    </lineage>
</organism>
<dbReference type="Proteomes" id="UP000037729">
    <property type="component" value="Unassembled WGS sequence"/>
</dbReference>
<comment type="PTM">
    <text evidence="1">The conversion to 3-oxoalanine (also known as C-formylglycine, FGly), of a serine or cysteine residue in prokaryotes and of a cysteine residue in eukaryotes, is critical for catalytic activity.</text>
</comment>
<dbReference type="Pfam" id="PF00884">
    <property type="entry name" value="Sulfatase"/>
    <property type="match status" value="1"/>
</dbReference>
<dbReference type="InterPro" id="IPR017850">
    <property type="entry name" value="Alkaline_phosphatase_core_sf"/>
</dbReference>
<evidence type="ECO:0000256" key="1">
    <source>
        <dbReference type="PIRSR" id="PIRSR600917-52"/>
    </source>
</evidence>
<sequence>MGRPNVLLVVLDCVRAANTSLLGHRRRTTPFLEAFAREATVYTQARTTASWSLPAHTSLFTGVPSEGHTLRITERLEPGQTIFDFLHDEGYETGVFTENPYLTVHPSGLSDSFETVVTERPDSTAVDDPSETRNGVDGFWYADRLMEWTDEQPEPWAACLNLMDAHMPYATRDAYDAWGTEFYWAMHDELPIKWEWSVYGEQLPAGVGQLLEPLYDGAIRQTDAILERVIGALEARGVLDDTLVVITSDHGDGFGEPPQAATEPPAVMHGMGTQEELFHVPLVVSGPGQTEGRRIESLATLARFPDAVLAAFDGEADDSGLFVAPNGQTTAYQAPPTGQTAEYAEQYTDEPDRFRQSASLVYQDGPGDTVYKRAAWGDDEYESVVHGRRSEPSDGTPIDRPPADVVADSAEHSESLDITALAAGEDEMAEYDIDGFDDIDVKSRLERLGYL</sequence>
<evidence type="ECO:0000259" key="2">
    <source>
        <dbReference type="Pfam" id="PF00884"/>
    </source>
</evidence>
<dbReference type="AlphaFoldDB" id="A0A0M9AI71"/>
<dbReference type="RefSeq" id="WP_053969588.1">
    <property type="nucleotide sequence ID" value="NZ_LIUF01000012.1"/>
</dbReference>
<keyword evidence="4" id="KW-1185">Reference proteome</keyword>
<dbReference type="STRING" id="1705562.AMS69_18935"/>
<dbReference type="InterPro" id="IPR052701">
    <property type="entry name" value="GAG_Ulvan_Degrading_Sulfatases"/>
</dbReference>
<name>A0A0M9AI71_9EURY</name>
<dbReference type="InterPro" id="IPR000917">
    <property type="entry name" value="Sulfatase_N"/>
</dbReference>
<evidence type="ECO:0000313" key="3">
    <source>
        <dbReference type="EMBL" id="KOX91365.1"/>
    </source>
</evidence>
<protein>
    <submittedName>
        <fullName evidence="3">Sulfatase</fullName>
    </submittedName>
</protein>
<dbReference type="Gene3D" id="3.40.720.10">
    <property type="entry name" value="Alkaline Phosphatase, subunit A"/>
    <property type="match status" value="1"/>
</dbReference>
<dbReference type="EMBL" id="LIUF01000012">
    <property type="protein sequence ID" value="KOX91365.1"/>
    <property type="molecule type" value="Genomic_DNA"/>
</dbReference>
<reference evidence="3 4" key="1">
    <citation type="submission" date="2015-08" db="EMBL/GenBank/DDBJ databases">
        <title>Genomes of Isolates from Cabo Rojo, PR.</title>
        <authorList>
            <person name="Sanchez-Nieves R.L."/>
            <person name="Montalvo-Rodriguez R."/>
        </authorList>
    </citation>
    <scope>NUCLEOTIDE SEQUENCE [LARGE SCALE GENOMIC DNA]</scope>
    <source>
        <strain evidence="3 4">SL3</strain>
    </source>
</reference>
<dbReference type="SUPFAM" id="SSF53649">
    <property type="entry name" value="Alkaline phosphatase-like"/>
    <property type="match status" value="1"/>
</dbReference>